<sequence>MCRHGWYRSNARAAVTAALVEVIEAEARVLAQHQIESHGMTHGLPDRCTFDPSLDTRRLLDEVRAVRSGRRTVSA</sequence>
<evidence type="ECO:0000313" key="1">
    <source>
        <dbReference type="EMBL" id="TQJ14610.1"/>
    </source>
</evidence>
<accession>A0A542EGZ4</accession>
<protein>
    <submittedName>
        <fullName evidence="1">Uncharacterized protein</fullName>
    </submittedName>
</protein>
<dbReference type="AlphaFoldDB" id="A0A542EGZ4"/>
<gene>
    <name evidence="1" type="ORF">FB459_2079</name>
</gene>
<organism evidence="1 2">
    <name type="scientific">Yimella lutea</name>
    <dbReference type="NCBI Taxonomy" id="587872"/>
    <lineage>
        <taxon>Bacteria</taxon>
        <taxon>Bacillati</taxon>
        <taxon>Actinomycetota</taxon>
        <taxon>Actinomycetes</taxon>
        <taxon>Micrococcales</taxon>
        <taxon>Dermacoccaceae</taxon>
        <taxon>Yimella</taxon>
    </lineage>
</organism>
<keyword evidence="2" id="KW-1185">Reference proteome</keyword>
<reference evidence="1 2" key="1">
    <citation type="submission" date="2019-06" db="EMBL/GenBank/DDBJ databases">
        <title>Sequencing the genomes of 1000 actinobacteria strains.</title>
        <authorList>
            <person name="Klenk H.-P."/>
        </authorList>
    </citation>
    <scope>NUCLEOTIDE SEQUENCE [LARGE SCALE GENOMIC DNA]</scope>
    <source>
        <strain evidence="1 2">DSM 19828</strain>
    </source>
</reference>
<dbReference type="EMBL" id="VFMO01000001">
    <property type="protein sequence ID" value="TQJ14610.1"/>
    <property type="molecule type" value="Genomic_DNA"/>
</dbReference>
<proteinExistence type="predicted"/>
<dbReference type="Proteomes" id="UP000320806">
    <property type="component" value="Unassembled WGS sequence"/>
</dbReference>
<comment type="caution">
    <text evidence="1">The sequence shown here is derived from an EMBL/GenBank/DDBJ whole genome shotgun (WGS) entry which is preliminary data.</text>
</comment>
<name>A0A542EGZ4_9MICO</name>
<evidence type="ECO:0000313" key="2">
    <source>
        <dbReference type="Proteomes" id="UP000320806"/>
    </source>
</evidence>